<dbReference type="Pfam" id="PF03459">
    <property type="entry name" value="TOBE"/>
    <property type="match status" value="2"/>
</dbReference>
<evidence type="ECO:0000313" key="8">
    <source>
        <dbReference type="Proteomes" id="UP001549184"/>
    </source>
</evidence>
<organism evidence="7 8">
    <name type="scientific">Dyella japonica</name>
    <dbReference type="NCBI Taxonomy" id="231455"/>
    <lineage>
        <taxon>Bacteria</taxon>
        <taxon>Pseudomonadati</taxon>
        <taxon>Pseudomonadota</taxon>
        <taxon>Gammaproteobacteria</taxon>
        <taxon>Lysobacterales</taxon>
        <taxon>Rhodanobacteraceae</taxon>
        <taxon>Dyella</taxon>
    </lineage>
</organism>
<comment type="similarity">
    <text evidence="1 5">Belongs to the ModE family.</text>
</comment>
<dbReference type="Gene3D" id="1.10.10.10">
    <property type="entry name" value="Winged helix-like DNA-binding domain superfamily/Winged helix DNA-binding domain"/>
    <property type="match status" value="1"/>
</dbReference>
<evidence type="ECO:0000256" key="1">
    <source>
        <dbReference type="ARBA" id="ARBA00008110"/>
    </source>
</evidence>
<evidence type="ECO:0000256" key="2">
    <source>
        <dbReference type="ARBA" id="ARBA00022448"/>
    </source>
</evidence>
<dbReference type="InterPro" id="IPR016462">
    <property type="entry name" value="ModE"/>
</dbReference>
<sequence length="272" mass="28423">MTKKLRPTLAIKGTLGLEADGRNFGGRERIALLLKIGELGSISAAARDVGMSYKGAWEAVDAMNTLAGEPLVHRAVGGRSGGSATLTVRAQRLIDVFQRMEAIHQRFLKHLSAVADNPLSDIDLVRRFTMKTSARNQIAGTVSTVQSGTVNDVVQIDIQGGQQLVATVTHESAQSLGLAPGRSAFVLIKASSVIIGLPDGLSRLSARNQLKGQVSYVKRGAVNAEVGIQLDGGSAIVSIITTASLDALALSEGMPVVAIIKASSLIVGTFDS</sequence>
<protein>
    <submittedName>
        <fullName evidence="7">Molybdate transport system regulatory protein</fullName>
    </submittedName>
</protein>
<dbReference type="Gene3D" id="2.40.50.100">
    <property type="match status" value="2"/>
</dbReference>
<dbReference type="NCBIfam" id="TIGR00638">
    <property type="entry name" value="Mop"/>
    <property type="match status" value="2"/>
</dbReference>
<evidence type="ECO:0000256" key="3">
    <source>
        <dbReference type="ARBA" id="ARBA00022505"/>
    </source>
</evidence>
<dbReference type="InterPro" id="IPR036388">
    <property type="entry name" value="WH-like_DNA-bd_sf"/>
</dbReference>
<gene>
    <name evidence="7" type="ORF">ABIC75_000937</name>
</gene>
<dbReference type="InterPro" id="IPR000847">
    <property type="entry name" value="LysR_HTH_N"/>
</dbReference>
<feature type="domain" description="Mop" evidence="6">
    <location>
        <begin position="203"/>
        <end position="269"/>
    </location>
</feature>
<dbReference type="SUPFAM" id="SSF46785">
    <property type="entry name" value="Winged helix' DNA-binding domain"/>
    <property type="match status" value="1"/>
</dbReference>
<dbReference type="PANTHER" id="PTHR30432:SF1">
    <property type="entry name" value="DNA-BINDING TRANSCRIPTIONAL DUAL REGULATOR MODE"/>
    <property type="match status" value="1"/>
</dbReference>
<dbReference type="SUPFAM" id="SSF50331">
    <property type="entry name" value="MOP-like"/>
    <property type="match status" value="2"/>
</dbReference>
<name>A0ABV2JSJ2_9GAMM</name>
<dbReference type="RefSeq" id="WP_354012682.1">
    <property type="nucleotide sequence ID" value="NZ_JBEPMU010000001.1"/>
</dbReference>
<reference evidence="7 8" key="1">
    <citation type="submission" date="2024-06" db="EMBL/GenBank/DDBJ databases">
        <title>Sorghum-associated microbial communities from plants grown in Nebraska, USA.</title>
        <authorList>
            <person name="Schachtman D."/>
        </authorList>
    </citation>
    <scope>NUCLEOTIDE SEQUENCE [LARGE SCALE GENOMIC DNA]</scope>
    <source>
        <strain evidence="7 8">1073</strain>
    </source>
</reference>
<comment type="caution">
    <text evidence="7">The sequence shown here is derived from an EMBL/GenBank/DDBJ whole genome shotgun (WGS) entry which is preliminary data.</text>
</comment>
<dbReference type="InterPro" id="IPR004606">
    <property type="entry name" value="Mop_domain"/>
</dbReference>
<accession>A0ABV2JSJ2</accession>
<proteinExistence type="inferred from homology"/>
<dbReference type="Proteomes" id="UP001549184">
    <property type="component" value="Unassembled WGS sequence"/>
</dbReference>
<dbReference type="PANTHER" id="PTHR30432">
    <property type="entry name" value="TRANSCRIPTIONAL REGULATOR MODE"/>
    <property type="match status" value="1"/>
</dbReference>
<dbReference type="InterPro" id="IPR008995">
    <property type="entry name" value="Mo/tungstate-bd_C_term_dom"/>
</dbReference>
<dbReference type="PROSITE" id="PS51866">
    <property type="entry name" value="MOP"/>
    <property type="match status" value="2"/>
</dbReference>
<keyword evidence="2 5" id="KW-0813">Transport</keyword>
<evidence type="ECO:0000259" key="6">
    <source>
        <dbReference type="PROSITE" id="PS51866"/>
    </source>
</evidence>
<evidence type="ECO:0000256" key="4">
    <source>
        <dbReference type="ARBA" id="ARBA00022737"/>
    </source>
</evidence>
<feature type="domain" description="Mop" evidence="6">
    <location>
        <begin position="131"/>
        <end position="197"/>
    </location>
</feature>
<dbReference type="InterPro" id="IPR051815">
    <property type="entry name" value="Molybdate_resp_trans_reg"/>
</dbReference>
<dbReference type="EMBL" id="JBEPMU010000001">
    <property type="protein sequence ID" value="MET3651235.1"/>
    <property type="molecule type" value="Genomic_DNA"/>
</dbReference>
<dbReference type="InterPro" id="IPR036390">
    <property type="entry name" value="WH_DNA-bd_sf"/>
</dbReference>
<dbReference type="Pfam" id="PF00126">
    <property type="entry name" value="HTH_1"/>
    <property type="match status" value="1"/>
</dbReference>
<dbReference type="PIRSF" id="PIRSF005763">
    <property type="entry name" value="Txn_reg_ModE"/>
    <property type="match status" value="1"/>
</dbReference>
<evidence type="ECO:0000256" key="5">
    <source>
        <dbReference type="PIRNR" id="PIRNR005763"/>
    </source>
</evidence>
<keyword evidence="4" id="KW-0677">Repeat</keyword>
<keyword evidence="8" id="KW-1185">Reference proteome</keyword>
<keyword evidence="3 5" id="KW-0500">Molybdenum</keyword>
<evidence type="ECO:0000313" key="7">
    <source>
        <dbReference type="EMBL" id="MET3651235.1"/>
    </source>
</evidence>
<dbReference type="InterPro" id="IPR005116">
    <property type="entry name" value="Transp-assoc_OB_typ1"/>
</dbReference>